<proteinExistence type="predicted"/>
<evidence type="ECO:0000313" key="2">
    <source>
        <dbReference type="Proteomes" id="UP000232003"/>
    </source>
</evidence>
<protein>
    <submittedName>
        <fullName evidence="1">Transposase, IS1 family</fullName>
    </submittedName>
</protein>
<dbReference type="EMBL" id="CP024785">
    <property type="protein sequence ID" value="AUB35445.1"/>
    <property type="molecule type" value="Genomic_DNA"/>
</dbReference>
<sequence>MYLNGMGFRAIERIKRVHHTTIITWVKQLGQNLADAPPIDEIPEVGELDELETFVGSKKTKFGYGQQ</sequence>
<keyword evidence="2" id="KW-1185">Reference proteome</keyword>
<reference evidence="1 2" key="1">
    <citation type="submission" date="2017-11" db="EMBL/GenBank/DDBJ databases">
        <title>Complete genome of a free-living desiccation-tolerant cyanobacterium and its photosynthetic adaptation to extreme terrestrial habitat.</title>
        <authorList>
            <person name="Shang J."/>
        </authorList>
    </citation>
    <scope>NUCLEOTIDE SEQUENCE [LARGE SCALE GENOMIC DNA]</scope>
    <source>
        <strain evidence="1 2">CCNUN1</strain>
    </source>
</reference>
<accession>A0A2K8SKS7</accession>
<dbReference type="AlphaFoldDB" id="A0A2K8SKS7"/>
<evidence type="ECO:0000313" key="1">
    <source>
        <dbReference type="EMBL" id="AUB35445.1"/>
    </source>
</evidence>
<organism evidence="1 2">
    <name type="scientific">Nostoc flagelliforme CCNUN1</name>
    <dbReference type="NCBI Taxonomy" id="2038116"/>
    <lineage>
        <taxon>Bacteria</taxon>
        <taxon>Bacillati</taxon>
        <taxon>Cyanobacteriota</taxon>
        <taxon>Cyanophyceae</taxon>
        <taxon>Nostocales</taxon>
        <taxon>Nostocaceae</taxon>
        <taxon>Nostoc</taxon>
    </lineage>
</organism>
<name>A0A2K8SKS7_9NOSO</name>
<dbReference type="KEGG" id="nfl:COO91_01325"/>
<gene>
    <name evidence="1" type="ORF">COO91_01325</name>
</gene>
<dbReference type="Proteomes" id="UP000232003">
    <property type="component" value="Chromosome"/>
</dbReference>